<dbReference type="RefSeq" id="WP_058887273.1">
    <property type="nucleotide sequence ID" value="NZ_LQBM01000001.1"/>
</dbReference>
<dbReference type="SUPFAM" id="SSF56801">
    <property type="entry name" value="Acetyl-CoA synthetase-like"/>
    <property type="match status" value="1"/>
</dbReference>
<dbReference type="InterPro" id="IPR042099">
    <property type="entry name" value="ANL_N_sf"/>
</dbReference>
<keyword evidence="9" id="KW-1185">Reference proteome</keyword>
<feature type="domain" description="AMP-dependent synthetase/ligase" evidence="7">
    <location>
        <begin position="48"/>
        <end position="450"/>
    </location>
</feature>
<evidence type="ECO:0000256" key="2">
    <source>
        <dbReference type="ARBA" id="ARBA00022598"/>
    </source>
</evidence>
<comment type="caution">
    <text evidence="8">The sequence shown here is derived from an EMBL/GenBank/DDBJ whole genome shotgun (WGS) entry which is preliminary data.</text>
</comment>
<dbReference type="STRING" id="317018.AVL63_07700"/>
<dbReference type="InterPro" id="IPR020845">
    <property type="entry name" value="AMP-binding_CS"/>
</dbReference>
<organism evidence="8 9">
    <name type="scientific">Nesterenkonia jeotgali</name>
    <dbReference type="NCBI Taxonomy" id="317018"/>
    <lineage>
        <taxon>Bacteria</taxon>
        <taxon>Bacillati</taxon>
        <taxon>Actinomycetota</taxon>
        <taxon>Actinomycetes</taxon>
        <taxon>Micrococcales</taxon>
        <taxon>Micrococcaceae</taxon>
        <taxon>Nesterenkonia</taxon>
    </lineage>
</organism>
<evidence type="ECO:0000256" key="3">
    <source>
        <dbReference type="ARBA" id="ARBA00022832"/>
    </source>
</evidence>
<protein>
    <recommendedName>
        <fullName evidence="6">Acyl-CoA synthetase</fullName>
    </recommendedName>
</protein>
<evidence type="ECO:0000313" key="8">
    <source>
        <dbReference type="EMBL" id="KUG60288.1"/>
    </source>
</evidence>
<keyword evidence="2 8" id="KW-0436">Ligase</keyword>
<dbReference type="PANTHER" id="PTHR43272:SF32">
    <property type="entry name" value="AMP-DEPENDENT SYNTHETASE_LIGASE DOMAIN-CONTAINING PROTEIN"/>
    <property type="match status" value="1"/>
</dbReference>
<dbReference type="Gene3D" id="3.40.50.12780">
    <property type="entry name" value="N-terminal domain of ligase-like"/>
    <property type="match status" value="2"/>
</dbReference>
<dbReference type="OrthoDB" id="9803968at2"/>
<dbReference type="InterPro" id="IPR045851">
    <property type="entry name" value="AMP-bd_C_sf"/>
</dbReference>
<dbReference type="EMBL" id="LQBM01000001">
    <property type="protein sequence ID" value="KUG60288.1"/>
    <property type="molecule type" value="Genomic_DNA"/>
</dbReference>
<dbReference type="Pfam" id="PF00501">
    <property type="entry name" value="AMP-binding"/>
    <property type="match status" value="1"/>
</dbReference>
<dbReference type="Proteomes" id="UP000054023">
    <property type="component" value="Unassembled WGS sequence"/>
</dbReference>
<dbReference type="Gene3D" id="3.30.300.30">
    <property type="match status" value="1"/>
</dbReference>
<accession>A0A0W8IKV3</accession>
<sequence length="624" mass="66899">MTEEHTGSEQAAQTSSTTIREAATAQVAWLQPERNATDGVLDLFAARPNQPVYAVPNGTGGWVDVSITSFLDQVRGVAKGLIALGLEPGDRIAVMAPTSYNWAVVDQAIWFTGAISVPIYETSSQHQVGELLEDSGAKLALAGSSELQDCLRAAGAKLKANRPTVLPIEELRQLDDLAASGEHISDEQLEAARSRAGLDDVATLVYTSGTTGRPKGVRITHRNLAEGAANMLPFADEILGEGESRTLIFLPLAHVLARAVQLMCLHRGVQVAHSPGSATLLEDLASFRPTWLLGVPRVFEKVYHGAATKARAEGKGKIFEAARETAVAYSRALQVEAAGEGPGPSVRLRARRAMFARLVYSKLHARLGGSVRYMISGASTLNSEIAHFFTGIGLPVQEGYGLTESTAPITLNIPGATRIGTVGIPVPGNTVRIAGDSEVLLKGPVVFDGYHNKPEATAESFDEDGFFRTGDLGTLDEDGFLTLTGRKKDLIVTAGGKNVYPMPMEEVIRAHPLVAQALVVGDDRPYVAALVTLDADAVADWCRLNGYRSLSLIDAAKHPKVRQEIGLSVEAANRRVSRAESIRKFELLDVELSEESGYLTPSLKLQRHRVLADFQGVIDSVYAN</sequence>
<evidence type="ECO:0000256" key="1">
    <source>
        <dbReference type="ARBA" id="ARBA00006432"/>
    </source>
</evidence>
<proteinExistence type="inferred from homology"/>
<name>A0A0W8IKV3_9MICC</name>
<comment type="similarity">
    <text evidence="1">Belongs to the ATP-dependent AMP-binding enzyme family.</text>
</comment>
<dbReference type="PANTHER" id="PTHR43272">
    <property type="entry name" value="LONG-CHAIN-FATTY-ACID--COA LIGASE"/>
    <property type="match status" value="1"/>
</dbReference>
<reference evidence="9" key="1">
    <citation type="submission" date="2015-12" db="EMBL/GenBank/DDBJ databases">
        <authorList>
            <person name="Nair G.R."/>
            <person name="Kaur G."/>
            <person name="Mayilraj S."/>
        </authorList>
    </citation>
    <scope>NUCLEOTIDE SEQUENCE [LARGE SCALE GENOMIC DNA]</scope>
    <source>
        <strain evidence="9">CD08_7</strain>
    </source>
</reference>
<comment type="catalytic activity">
    <reaction evidence="5">
        <text>a long-chain fatty acid + ATP + CoA = a long-chain fatty acyl-CoA + AMP + diphosphate</text>
        <dbReference type="Rhea" id="RHEA:15421"/>
        <dbReference type="ChEBI" id="CHEBI:30616"/>
        <dbReference type="ChEBI" id="CHEBI:33019"/>
        <dbReference type="ChEBI" id="CHEBI:57287"/>
        <dbReference type="ChEBI" id="CHEBI:57560"/>
        <dbReference type="ChEBI" id="CHEBI:83139"/>
        <dbReference type="ChEBI" id="CHEBI:456215"/>
        <dbReference type="EC" id="6.2.1.3"/>
    </reaction>
    <physiologicalReaction direction="left-to-right" evidence="5">
        <dbReference type="Rhea" id="RHEA:15422"/>
    </physiologicalReaction>
</comment>
<dbReference type="GO" id="GO:0004467">
    <property type="term" value="F:long-chain fatty acid-CoA ligase activity"/>
    <property type="evidence" value="ECO:0007669"/>
    <property type="project" value="UniProtKB-EC"/>
</dbReference>
<dbReference type="PROSITE" id="PS00455">
    <property type="entry name" value="AMP_BINDING"/>
    <property type="match status" value="1"/>
</dbReference>
<keyword evidence="3" id="KW-0276">Fatty acid metabolism</keyword>
<evidence type="ECO:0000259" key="7">
    <source>
        <dbReference type="Pfam" id="PF00501"/>
    </source>
</evidence>
<keyword evidence="4" id="KW-0443">Lipid metabolism</keyword>
<evidence type="ECO:0000256" key="6">
    <source>
        <dbReference type="ARBA" id="ARBA00032875"/>
    </source>
</evidence>
<evidence type="ECO:0000256" key="5">
    <source>
        <dbReference type="ARBA" id="ARBA00024484"/>
    </source>
</evidence>
<dbReference type="Pfam" id="PF23562">
    <property type="entry name" value="AMP-binding_C_3"/>
    <property type="match status" value="1"/>
</dbReference>
<dbReference type="CDD" id="cd05907">
    <property type="entry name" value="VL_LC_FACS_like"/>
    <property type="match status" value="1"/>
</dbReference>
<dbReference type="InterPro" id="IPR000873">
    <property type="entry name" value="AMP-dep_synth/lig_dom"/>
</dbReference>
<evidence type="ECO:0000313" key="9">
    <source>
        <dbReference type="Proteomes" id="UP000054023"/>
    </source>
</evidence>
<dbReference type="AlphaFoldDB" id="A0A0W8IKV3"/>
<gene>
    <name evidence="8" type="ORF">AVL63_07700</name>
</gene>
<evidence type="ECO:0000256" key="4">
    <source>
        <dbReference type="ARBA" id="ARBA00023098"/>
    </source>
</evidence>
<dbReference type="GO" id="GO:0016020">
    <property type="term" value="C:membrane"/>
    <property type="evidence" value="ECO:0007669"/>
    <property type="project" value="TreeGrafter"/>
</dbReference>